<keyword evidence="6" id="KW-1185">Reference proteome</keyword>
<sequence length="205" mass="23462">MFEVFVIRHGQSEANKAKIHQGNGYDTDLTEEGRLQAATLKSALPDNPTRIIASPLKRAHQTCQIATGADAQKLDRRFMERSLGQLEGLSQERVKEIVVEMELLNRFEHPSAETTEKFKARIMQAWDEVIENGSNGDRIFIFCHGGVMKALANELGKRKASHDFIQIPNQRRNCCIDYYKINEERSVRIEYINEHDHIPEKLITG</sequence>
<dbReference type="Proteomes" id="UP000001307">
    <property type="component" value="Unassembled WGS sequence"/>
</dbReference>
<dbReference type="InterPro" id="IPR050275">
    <property type="entry name" value="PGM_Phosphatase"/>
</dbReference>
<reference evidence="5" key="1">
    <citation type="journal article" date="2010" name="Science">
        <title>Plasticity of animal genome architecture unmasked by rapid evolution of a pelagic tunicate.</title>
        <authorList>
            <person name="Denoeud F."/>
            <person name="Henriet S."/>
            <person name="Mungpakdee S."/>
            <person name="Aury J.M."/>
            <person name="Da Silva C."/>
            <person name="Brinkmann H."/>
            <person name="Mikhaleva J."/>
            <person name="Olsen L.C."/>
            <person name="Jubin C."/>
            <person name="Canestro C."/>
            <person name="Bouquet J.M."/>
            <person name="Danks G."/>
            <person name="Poulain J."/>
            <person name="Campsteijn C."/>
            <person name="Adamski M."/>
            <person name="Cross I."/>
            <person name="Yadetie F."/>
            <person name="Muffato M."/>
            <person name="Louis A."/>
            <person name="Butcher S."/>
            <person name="Tsagkogeorga G."/>
            <person name="Konrad A."/>
            <person name="Singh S."/>
            <person name="Jensen M.F."/>
            <person name="Cong E.H."/>
            <person name="Eikeseth-Otteraa H."/>
            <person name="Noel B."/>
            <person name="Anthouard V."/>
            <person name="Porcel B.M."/>
            <person name="Kachouri-Lafond R."/>
            <person name="Nishino A."/>
            <person name="Ugolini M."/>
            <person name="Chourrout P."/>
            <person name="Nishida H."/>
            <person name="Aasland R."/>
            <person name="Huzurbazar S."/>
            <person name="Westhof E."/>
            <person name="Delsuc F."/>
            <person name="Lehrach H."/>
            <person name="Reinhardt R."/>
            <person name="Weissenbach J."/>
            <person name="Roy S.W."/>
            <person name="Artiguenave F."/>
            <person name="Postlethwait J.H."/>
            <person name="Manak J.R."/>
            <person name="Thompson E.M."/>
            <person name="Jaillon O."/>
            <person name="Du Pasquier L."/>
            <person name="Boudinot P."/>
            <person name="Liberles D.A."/>
            <person name="Volff J.N."/>
            <person name="Philippe H."/>
            <person name="Lenhard B."/>
            <person name="Roest Crollius H."/>
            <person name="Wincker P."/>
            <person name="Chourrout D."/>
        </authorList>
    </citation>
    <scope>NUCLEOTIDE SEQUENCE [LARGE SCALE GENOMIC DNA]</scope>
</reference>
<feature type="binding site" evidence="4">
    <location>
        <begin position="8"/>
        <end position="15"/>
    </location>
    <ligand>
        <name>substrate</name>
    </ligand>
</feature>
<evidence type="ECO:0000256" key="2">
    <source>
        <dbReference type="ARBA" id="ARBA00023235"/>
    </source>
</evidence>
<dbReference type="Gene3D" id="3.40.50.1240">
    <property type="entry name" value="Phosphoglycerate mutase-like"/>
    <property type="match status" value="1"/>
</dbReference>
<dbReference type="InterPro" id="IPR029033">
    <property type="entry name" value="His_PPase_superfam"/>
</dbReference>
<feature type="active site" description="Proton donor/acceptor" evidence="3">
    <location>
        <position position="80"/>
    </location>
</feature>
<evidence type="ECO:0000256" key="4">
    <source>
        <dbReference type="PIRSR" id="PIRSR613078-2"/>
    </source>
</evidence>
<protein>
    <recommendedName>
        <fullName evidence="7">Histidine phosphatase family protein</fullName>
    </recommendedName>
</protein>
<dbReference type="OrthoDB" id="354304at2759"/>
<keyword evidence="2" id="KW-0413">Isomerase</keyword>
<feature type="binding site" evidence="4">
    <location>
        <position position="58"/>
    </location>
    <ligand>
        <name>substrate</name>
    </ligand>
</feature>
<evidence type="ECO:0008006" key="7">
    <source>
        <dbReference type="Google" id="ProtNLM"/>
    </source>
</evidence>
<dbReference type="PANTHER" id="PTHR48100:SF1">
    <property type="entry name" value="HISTIDINE PHOSPHATASE FAMILY PROTEIN-RELATED"/>
    <property type="match status" value="1"/>
</dbReference>
<dbReference type="SMART" id="SM00855">
    <property type="entry name" value="PGAM"/>
    <property type="match status" value="1"/>
</dbReference>
<proteinExistence type="predicted"/>
<dbReference type="PANTHER" id="PTHR48100">
    <property type="entry name" value="BROAD-SPECIFICITY PHOSPHATASE YOR283W-RELATED"/>
    <property type="match status" value="1"/>
</dbReference>
<dbReference type="InParanoid" id="E4WTE7"/>
<dbReference type="CDD" id="cd07067">
    <property type="entry name" value="HP_PGM_like"/>
    <property type="match status" value="1"/>
</dbReference>
<dbReference type="PROSITE" id="PS00175">
    <property type="entry name" value="PG_MUTASE"/>
    <property type="match status" value="1"/>
</dbReference>
<evidence type="ECO:0000313" key="5">
    <source>
        <dbReference type="EMBL" id="CBY07195.1"/>
    </source>
</evidence>
<dbReference type="InterPro" id="IPR001345">
    <property type="entry name" value="PG/BPGM_mutase_AS"/>
</dbReference>
<accession>E4WTE7</accession>
<evidence type="ECO:0000256" key="3">
    <source>
        <dbReference type="PIRSR" id="PIRSR613078-1"/>
    </source>
</evidence>
<gene>
    <name evidence="5" type="ORF">GSOID_T00006283001</name>
</gene>
<dbReference type="SUPFAM" id="SSF53254">
    <property type="entry name" value="Phosphoglycerate mutase-like"/>
    <property type="match status" value="1"/>
</dbReference>
<name>E4WTE7_OIKDI</name>
<dbReference type="Pfam" id="PF00300">
    <property type="entry name" value="His_Phos_1"/>
    <property type="match status" value="1"/>
</dbReference>
<feature type="active site" description="Tele-phosphohistidine intermediate" evidence="3">
    <location>
        <position position="9"/>
    </location>
</feature>
<dbReference type="EMBL" id="FN653016">
    <property type="protein sequence ID" value="CBY07195.1"/>
    <property type="molecule type" value="Genomic_DNA"/>
</dbReference>
<dbReference type="InterPro" id="IPR013078">
    <property type="entry name" value="His_Pase_superF_clade-1"/>
</dbReference>
<dbReference type="AlphaFoldDB" id="E4WTE7"/>
<keyword evidence="1" id="KW-0324">Glycolysis</keyword>
<dbReference type="GO" id="GO:0005737">
    <property type="term" value="C:cytoplasm"/>
    <property type="evidence" value="ECO:0007669"/>
    <property type="project" value="TreeGrafter"/>
</dbReference>
<organism evidence="5">
    <name type="scientific">Oikopleura dioica</name>
    <name type="common">Tunicate</name>
    <dbReference type="NCBI Taxonomy" id="34765"/>
    <lineage>
        <taxon>Eukaryota</taxon>
        <taxon>Metazoa</taxon>
        <taxon>Chordata</taxon>
        <taxon>Tunicata</taxon>
        <taxon>Appendicularia</taxon>
        <taxon>Copelata</taxon>
        <taxon>Oikopleuridae</taxon>
        <taxon>Oikopleura</taxon>
    </lineage>
</organism>
<dbReference type="GO" id="GO:0016791">
    <property type="term" value="F:phosphatase activity"/>
    <property type="evidence" value="ECO:0007669"/>
    <property type="project" value="TreeGrafter"/>
</dbReference>
<evidence type="ECO:0000313" key="6">
    <source>
        <dbReference type="Proteomes" id="UP000001307"/>
    </source>
</evidence>
<evidence type="ECO:0000256" key="1">
    <source>
        <dbReference type="ARBA" id="ARBA00023152"/>
    </source>
</evidence>